<evidence type="ECO:0000313" key="1">
    <source>
        <dbReference type="EMBL" id="GAH08509.1"/>
    </source>
</evidence>
<comment type="caution">
    <text evidence="1">The sequence shown here is derived from an EMBL/GenBank/DDBJ whole genome shotgun (WGS) entry which is preliminary data.</text>
</comment>
<reference evidence="1" key="1">
    <citation type="journal article" date="2014" name="Front. Microbiol.">
        <title>High frequency of phylogenetically diverse reductive dehalogenase-homologous genes in deep subseafloor sedimentary metagenomes.</title>
        <authorList>
            <person name="Kawai M."/>
            <person name="Futagami T."/>
            <person name="Toyoda A."/>
            <person name="Takaki Y."/>
            <person name="Nishi S."/>
            <person name="Hori S."/>
            <person name="Arai W."/>
            <person name="Tsubouchi T."/>
            <person name="Morono Y."/>
            <person name="Uchiyama I."/>
            <person name="Ito T."/>
            <person name="Fujiyama A."/>
            <person name="Inagaki F."/>
            <person name="Takami H."/>
        </authorList>
    </citation>
    <scope>NUCLEOTIDE SEQUENCE</scope>
    <source>
        <strain evidence="1">Expedition CK06-06</strain>
    </source>
</reference>
<accession>X1DU83</accession>
<sequence length="64" mass="7454">MDKLSRHNLPQYLRSIQKASGIQNSKVEPEKMTEQEWAEFCMRDGAARLAEEVIRRYGLDVSEN</sequence>
<dbReference type="EMBL" id="BART01037534">
    <property type="protein sequence ID" value="GAH08509.1"/>
    <property type="molecule type" value="Genomic_DNA"/>
</dbReference>
<gene>
    <name evidence="1" type="ORF">S01H4_62750</name>
</gene>
<dbReference type="AlphaFoldDB" id="X1DU83"/>
<name>X1DU83_9ZZZZ</name>
<protein>
    <submittedName>
        <fullName evidence="1">Uncharacterized protein</fullName>
    </submittedName>
</protein>
<proteinExistence type="predicted"/>
<organism evidence="1">
    <name type="scientific">marine sediment metagenome</name>
    <dbReference type="NCBI Taxonomy" id="412755"/>
    <lineage>
        <taxon>unclassified sequences</taxon>
        <taxon>metagenomes</taxon>
        <taxon>ecological metagenomes</taxon>
    </lineage>
</organism>